<organism evidence="1 2">
    <name type="scientific">Paramuricea clavata</name>
    <name type="common">Red gorgonian</name>
    <name type="synonym">Violescent sea-whip</name>
    <dbReference type="NCBI Taxonomy" id="317549"/>
    <lineage>
        <taxon>Eukaryota</taxon>
        <taxon>Metazoa</taxon>
        <taxon>Cnidaria</taxon>
        <taxon>Anthozoa</taxon>
        <taxon>Octocorallia</taxon>
        <taxon>Malacalcyonacea</taxon>
        <taxon>Plexauridae</taxon>
        <taxon>Paramuricea</taxon>
    </lineage>
</organism>
<keyword evidence="2" id="KW-1185">Reference proteome</keyword>
<name>A0A7D9D958_PARCT</name>
<proteinExistence type="predicted"/>
<dbReference type="Proteomes" id="UP001152795">
    <property type="component" value="Unassembled WGS sequence"/>
</dbReference>
<dbReference type="EMBL" id="CACRXK020000211">
    <property type="protein sequence ID" value="CAB3979582.1"/>
    <property type="molecule type" value="Genomic_DNA"/>
</dbReference>
<protein>
    <submittedName>
        <fullName evidence="1">Uncharacterized protein</fullName>
    </submittedName>
</protein>
<dbReference type="AlphaFoldDB" id="A0A7D9D958"/>
<reference evidence="1" key="1">
    <citation type="submission" date="2020-04" db="EMBL/GenBank/DDBJ databases">
        <authorList>
            <person name="Alioto T."/>
            <person name="Alioto T."/>
            <person name="Gomez Garrido J."/>
        </authorList>
    </citation>
    <scope>NUCLEOTIDE SEQUENCE</scope>
    <source>
        <strain evidence="1">A484AB</strain>
    </source>
</reference>
<evidence type="ECO:0000313" key="2">
    <source>
        <dbReference type="Proteomes" id="UP001152795"/>
    </source>
</evidence>
<gene>
    <name evidence="1" type="ORF">PACLA_8A027258</name>
</gene>
<accession>A0A7D9D958</accession>
<comment type="caution">
    <text evidence="1">The sequence shown here is derived from an EMBL/GenBank/DDBJ whole genome shotgun (WGS) entry which is preliminary data.</text>
</comment>
<evidence type="ECO:0000313" key="1">
    <source>
        <dbReference type="EMBL" id="CAB3979582.1"/>
    </source>
</evidence>
<sequence>MKIQRKRVEGSQQRIEDGVVYFTVFSLMQIVNVRTFVQRLADWVDDIACNRPKDGWSELYTKMQTQKGATYDYMADLDSVYKNQEGSYVYGLVKNKGNNIKNAYVFFVVVELVDQTVQSFCWPFLLKTKPVTIRSRAPGL</sequence>